<dbReference type="SUPFAM" id="SSF46785">
    <property type="entry name" value="Winged helix' DNA-binding domain"/>
    <property type="match status" value="1"/>
</dbReference>
<reference evidence="7" key="1">
    <citation type="submission" date="2016-10" db="EMBL/GenBank/DDBJ databases">
        <authorList>
            <person name="Varghese N."/>
            <person name="Submissions S."/>
        </authorList>
    </citation>
    <scope>NUCLEOTIDE SEQUENCE [LARGE SCALE GENOMIC DNA]</scope>
    <source>
        <strain evidence="7">DSM 241</strain>
    </source>
</reference>
<dbReference type="Pfam" id="PF13545">
    <property type="entry name" value="HTH_Crp_2"/>
    <property type="match status" value="1"/>
</dbReference>
<dbReference type="Proteomes" id="UP000199256">
    <property type="component" value="Unassembled WGS sequence"/>
</dbReference>
<dbReference type="InterPro" id="IPR018490">
    <property type="entry name" value="cNMP-bd_dom_sf"/>
</dbReference>
<feature type="domain" description="HTH crp-type" evidence="5">
    <location>
        <begin position="160"/>
        <end position="233"/>
    </location>
</feature>
<keyword evidence="1" id="KW-0805">Transcription regulation</keyword>
<dbReference type="PANTHER" id="PTHR24567:SF75">
    <property type="entry name" value="FUMARATE AND NITRATE REDUCTION REGULATORY PROTEIN"/>
    <property type="match status" value="1"/>
</dbReference>
<dbReference type="PROSITE" id="PS50042">
    <property type="entry name" value="CNMP_BINDING_3"/>
    <property type="match status" value="1"/>
</dbReference>
<dbReference type="Gene3D" id="1.10.10.10">
    <property type="entry name" value="Winged helix-like DNA-binding domain superfamily/Winged helix DNA-binding domain"/>
    <property type="match status" value="1"/>
</dbReference>
<organism evidence="6 7">
    <name type="scientific">Ectothiorhodospira marina</name>
    <dbReference type="NCBI Taxonomy" id="1396821"/>
    <lineage>
        <taxon>Bacteria</taxon>
        <taxon>Pseudomonadati</taxon>
        <taxon>Pseudomonadota</taxon>
        <taxon>Gammaproteobacteria</taxon>
        <taxon>Chromatiales</taxon>
        <taxon>Ectothiorhodospiraceae</taxon>
        <taxon>Ectothiorhodospira</taxon>
    </lineage>
</organism>
<dbReference type="SMART" id="SM00100">
    <property type="entry name" value="cNMP"/>
    <property type="match status" value="1"/>
</dbReference>
<dbReference type="InterPro" id="IPR036388">
    <property type="entry name" value="WH-like_DNA-bd_sf"/>
</dbReference>
<dbReference type="FunFam" id="1.10.10.10:FF:000028">
    <property type="entry name" value="Fumarate/nitrate reduction transcriptional regulator Fnr"/>
    <property type="match status" value="1"/>
</dbReference>
<dbReference type="Pfam" id="PF00027">
    <property type="entry name" value="cNMP_binding"/>
    <property type="match status" value="1"/>
</dbReference>
<dbReference type="SUPFAM" id="SSF51206">
    <property type="entry name" value="cAMP-binding domain-like"/>
    <property type="match status" value="1"/>
</dbReference>
<evidence type="ECO:0000313" key="6">
    <source>
        <dbReference type="EMBL" id="SEK73221.1"/>
    </source>
</evidence>
<dbReference type="CDD" id="cd00092">
    <property type="entry name" value="HTH_CRP"/>
    <property type="match status" value="1"/>
</dbReference>
<dbReference type="InterPro" id="IPR018335">
    <property type="entry name" value="Tscrpt_reg_HTH_Crp-type_CS"/>
</dbReference>
<keyword evidence="2" id="KW-0238">DNA-binding</keyword>
<evidence type="ECO:0000256" key="3">
    <source>
        <dbReference type="ARBA" id="ARBA00023163"/>
    </source>
</evidence>
<protein>
    <submittedName>
        <fullName evidence="6">CRP/FNR family transcriptional regulator, anaerobic regulatory protein</fullName>
    </submittedName>
</protein>
<dbReference type="GO" id="GO:0003700">
    <property type="term" value="F:DNA-binding transcription factor activity"/>
    <property type="evidence" value="ECO:0007669"/>
    <property type="project" value="InterPro"/>
</dbReference>
<dbReference type="PANTHER" id="PTHR24567">
    <property type="entry name" value="CRP FAMILY TRANSCRIPTIONAL REGULATORY PROTEIN"/>
    <property type="match status" value="1"/>
</dbReference>
<dbReference type="RefSeq" id="WP_090252001.1">
    <property type="nucleotide sequence ID" value="NZ_FOAA01000004.1"/>
</dbReference>
<keyword evidence="7" id="KW-1185">Reference proteome</keyword>
<dbReference type="InterPro" id="IPR012318">
    <property type="entry name" value="HTH_CRP"/>
</dbReference>
<dbReference type="CDD" id="cd00038">
    <property type="entry name" value="CAP_ED"/>
    <property type="match status" value="1"/>
</dbReference>
<evidence type="ECO:0000256" key="1">
    <source>
        <dbReference type="ARBA" id="ARBA00023015"/>
    </source>
</evidence>
<dbReference type="InterPro" id="IPR014710">
    <property type="entry name" value="RmlC-like_jellyroll"/>
</dbReference>
<evidence type="ECO:0000256" key="2">
    <source>
        <dbReference type="ARBA" id="ARBA00023125"/>
    </source>
</evidence>
<dbReference type="PROSITE" id="PS00042">
    <property type="entry name" value="HTH_CRP_1"/>
    <property type="match status" value="1"/>
</dbReference>
<gene>
    <name evidence="6" type="ORF">SAMN05444515_104169</name>
</gene>
<evidence type="ECO:0000259" key="5">
    <source>
        <dbReference type="PROSITE" id="PS51063"/>
    </source>
</evidence>
<dbReference type="EMBL" id="FOAA01000004">
    <property type="protein sequence ID" value="SEK73221.1"/>
    <property type="molecule type" value="Genomic_DNA"/>
</dbReference>
<feature type="domain" description="Cyclic nucleotide-binding" evidence="4">
    <location>
        <begin position="36"/>
        <end position="100"/>
    </location>
</feature>
<dbReference type="InterPro" id="IPR000595">
    <property type="entry name" value="cNMP-bd_dom"/>
</dbReference>
<name>A0A1H7JEZ3_9GAMM</name>
<sequence length="261" mass="28684">MIPSNVMNIKNLKQACQACSLGDLCLPLGVPLEDLELLEGIISRKRPVHRGDPLYQSGDSLGCLYAVRCGSVKTFVLTDDGEEQITGFHLPGELLGLDAIGEGVHPCTAISLETSSVCEIPFEGLEALAARTPGLQHQLLRIMSRELQSDEQLMTLLGKRASDARLAAFLLNLSDRFGRRGFSRHEFNLTMSRNDIGNYLGLAVETVSRMFSRFQTQDLITVRRKLITLHDIEGLRRVAGLHGQPPCTTECEHRSEASANG</sequence>
<dbReference type="STRING" id="1396821.SAMN05444515_104169"/>
<dbReference type="PROSITE" id="PS51063">
    <property type="entry name" value="HTH_CRP_2"/>
    <property type="match status" value="1"/>
</dbReference>
<dbReference type="InterPro" id="IPR050397">
    <property type="entry name" value="Env_Response_Regulators"/>
</dbReference>
<dbReference type="Gene3D" id="2.60.120.10">
    <property type="entry name" value="Jelly Rolls"/>
    <property type="match status" value="1"/>
</dbReference>
<dbReference type="AlphaFoldDB" id="A0A1H7JEZ3"/>
<dbReference type="InterPro" id="IPR036390">
    <property type="entry name" value="WH_DNA-bd_sf"/>
</dbReference>
<evidence type="ECO:0000259" key="4">
    <source>
        <dbReference type="PROSITE" id="PS50042"/>
    </source>
</evidence>
<proteinExistence type="predicted"/>
<dbReference type="GO" id="GO:0005829">
    <property type="term" value="C:cytosol"/>
    <property type="evidence" value="ECO:0007669"/>
    <property type="project" value="TreeGrafter"/>
</dbReference>
<dbReference type="GO" id="GO:0003677">
    <property type="term" value="F:DNA binding"/>
    <property type="evidence" value="ECO:0007669"/>
    <property type="project" value="UniProtKB-KW"/>
</dbReference>
<dbReference type="NCBIfam" id="NF008365">
    <property type="entry name" value="PRK11161.1"/>
    <property type="match status" value="1"/>
</dbReference>
<keyword evidence="3" id="KW-0804">Transcription</keyword>
<dbReference type="PRINTS" id="PR00034">
    <property type="entry name" value="HTHCRP"/>
</dbReference>
<dbReference type="SMART" id="SM00419">
    <property type="entry name" value="HTH_CRP"/>
    <property type="match status" value="1"/>
</dbReference>
<accession>A0A1H7JEZ3</accession>
<evidence type="ECO:0000313" key="7">
    <source>
        <dbReference type="Proteomes" id="UP000199256"/>
    </source>
</evidence>
<dbReference type="OrthoDB" id="7643467at2"/>